<dbReference type="SUPFAM" id="SSF50911">
    <property type="entry name" value="Mannose 6-phosphate receptor domain"/>
    <property type="match status" value="1"/>
</dbReference>
<gene>
    <name evidence="10" type="ORF">GOMPHAMPRED_003728</name>
</gene>
<evidence type="ECO:0000256" key="8">
    <source>
        <dbReference type="SAM" id="MobiDB-lite"/>
    </source>
</evidence>
<dbReference type="PANTHER" id="PTHR15414">
    <property type="entry name" value="OS-9-RELATED"/>
    <property type="match status" value="1"/>
</dbReference>
<dbReference type="GO" id="GO:0030970">
    <property type="term" value="P:retrograde protein transport, ER to cytosol"/>
    <property type="evidence" value="ECO:0007669"/>
    <property type="project" value="TreeGrafter"/>
</dbReference>
<feature type="region of interest" description="Disordered" evidence="8">
    <location>
        <begin position="227"/>
        <end position="249"/>
    </location>
</feature>
<dbReference type="GO" id="GO:0005789">
    <property type="term" value="C:endoplasmic reticulum membrane"/>
    <property type="evidence" value="ECO:0007669"/>
    <property type="project" value="UniProtKB-SubCell"/>
</dbReference>
<dbReference type="GO" id="GO:0030968">
    <property type="term" value="P:endoplasmic reticulum unfolded protein response"/>
    <property type="evidence" value="ECO:0007669"/>
    <property type="project" value="UniProtKB-UniRule"/>
</dbReference>
<evidence type="ECO:0000256" key="6">
    <source>
        <dbReference type="ARBA" id="ARBA00023157"/>
    </source>
</evidence>
<evidence type="ECO:0000256" key="2">
    <source>
        <dbReference type="ARBA" id="ARBA00009918"/>
    </source>
</evidence>
<feature type="domain" description="MRH" evidence="9">
    <location>
        <begin position="170"/>
        <end position="316"/>
    </location>
</feature>
<dbReference type="Pfam" id="PF07915">
    <property type="entry name" value="PRKCSH"/>
    <property type="match status" value="1"/>
</dbReference>
<dbReference type="InterPro" id="IPR012913">
    <property type="entry name" value="OS9-like_dom"/>
</dbReference>
<keyword evidence="4 7" id="KW-0430">Lectin</keyword>
<protein>
    <recommendedName>
        <fullName evidence="7">Endoplasmic reticulum lectin</fullName>
    </recommendedName>
    <alternativeName>
        <fullName evidence="7">Protein OS-9 homolog</fullName>
    </alternativeName>
</protein>
<proteinExistence type="inferred from homology"/>
<dbReference type="Proteomes" id="UP000664169">
    <property type="component" value="Unassembled WGS sequence"/>
</dbReference>
<evidence type="ECO:0000313" key="11">
    <source>
        <dbReference type="Proteomes" id="UP000664169"/>
    </source>
</evidence>
<keyword evidence="11" id="KW-1185">Reference proteome</keyword>
<dbReference type="AlphaFoldDB" id="A0A8H3FHX9"/>
<keyword evidence="6" id="KW-1015">Disulfide bond</keyword>
<dbReference type="Gene3D" id="2.70.130.10">
    <property type="entry name" value="Mannose-6-phosphate receptor binding domain"/>
    <property type="match status" value="1"/>
</dbReference>
<feature type="compositionally biased region" description="Basic and acidic residues" evidence="8">
    <location>
        <begin position="349"/>
        <end position="368"/>
    </location>
</feature>
<evidence type="ECO:0000256" key="4">
    <source>
        <dbReference type="ARBA" id="ARBA00022734"/>
    </source>
</evidence>
<evidence type="ECO:0000256" key="3">
    <source>
        <dbReference type="ARBA" id="ARBA00022729"/>
    </source>
</evidence>
<evidence type="ECO:0000259" key="9">
    <source>
        <dbReference type="PROSITE" id="PS51914"/>
    </source>
</evidence>
<feature type="compositionally biased region" description="Basic and acidic residues" evidence="8">
    <location>
        <begin position="234"/>
        <end position="249"/>
    </location>
</feature>
<keyword evidence="7" id="KW-0472">Membrane</keyword>
<dbReference type="PANTHER" id="PTHR15414:SF0">
    <property type="entry name" value="ENDOPLASMIC RETICULUM LECTIN 1"/>
    <property type="match status" value="1"/>
</dbReference>
<dbReference type="OrthoDB" id="448954at2759"/>
<organism evidence="10 11">
    <name type="scientific">Gomphillus americanus</name>
    <dbReference type="NCBI Taxonomy" id="1940652"/>
    <lineage>
        <taxon>Eukaryota</taxon>
        <taxon>Fungi</taxon>
        <taxon>Dikarya</taxon>
        <taxon>Ascomycota</taxon>
        <taxon>Pezizomycotina</taxon>
        <taxon>Lecanoromycetes</taxon>
        <taxon>OSLEUM clade</taxon>
        <taxon>Ostropomycetidae</taxon>
        <taxon>Ostropales</taxon>
        <taxon>Graphidaceae</taxon>
        <taxon>Gomphilloideae</taxon>
        <taxon>Gomphillus</taxon>
    </lineage>
</organism>
<keyword evidence="5 7" id="KW-0256">Endoplasmic reticulum</keyword>
<dbReference type="GO" id="GO:0030246">
    <property type="term" value="F:carbohydrate binding"/>
    <property type="evidence" value="ECO:0007669"/>
    <property type="project" value="UniProtKB-UniRule"/>
</dbReference>
<evidence type="ECO:0000256" key="1">
    <source>
        <dbReference type="ARBA" id="ARBA00004367"/>
    </source>
</evidence>
<dbReference type="PROSITE" id="PS51914">
    <property type="entry name" value="MRH"/>
    <property type="match status" value="1"/>
</dbReference>
<evidence type="ECO:0000256" key="5">
    <source>
        <dbReference type="ARBA" id="ARBA00022824"/>
    </source>
</evidence>
<comment type="subcellular location">
    <subcellularLocation>
        <location evidence="1 7">Endoplasmic reticulum membrane</location>
        <topology evidence="1 7">Peripheral membrane protein</topology>
        <orientation evidence="1 7">Lumenal side</orientation>
    </subcellularLocation>
</comment>
<comment type="caution">
    <text evidence="10">The sequence shown here is derived from an EMBL/GenBank/DDBJ whole genome shotgun (WGS) entry which is preliminary data.</text>
</comment>
<feature type="region of interest" description="Disordered" evidence="8">
    <location>
        <begin position="349"/>
        <end position="388"/>
    </location>
</feature>
<feature type="region of interest" description="Disordered" evidence="8">
    <location>
        <begin position="87"/>
        <end position="112"/>
    </location>
</feature>
<evidence type="ECO:0000256" key="7">
    <source>
        <dbReference type="RuleBase" id="RU369099"/>
    </source>
</evidence>
<feature type="region of interest" description="Disordered" evidence="8">
    <location>
        <begin position="472"/>
        <end position="510"/>
    </location>
</feature>
<dbReference type="InterPro" id="IPR044865">
    <property type="entry name" value="MRH_dom"/>
</dbReference>
<comment type="function">
    <text evidence="7">Lectin involved in the quality control of the secretory pathway. As a member of the endoplasmic reticulum-associated degradation lumenal (ERAD-L) surveillance system, targets misfolded endoplasmic reticulum lumenal glycoproteins for degradation.</text>
</comment>
<evidence type="ECO:0000313" key="10">
    <source>
        <dbReference type="EMBL" id="CAF9924843.1"/>
    </source>
</evidence>
<name>A0A8H3FHX9_9LECA</name>
<dbReference type="InterPro" id="IPR045149">
    <property type="entry name" value="OS-9-like"/>
</dbReference>
<dbReference type="InterPro" id="IPR009011">
    <property type="entry name" value="Man6P_isomerase_rcpt-bd_dom_sf"/>
</dbReference>
<reference evidence="10" key="1">
    <citation type="submission" date="2021-03" db="EMBL/GenBank/DDBJ databases">
        <authorList>
            <person name="Tagirdzhanova G."/>
        </authorList>
    </citation>
    <scope>NUCLEOTIDE SEQUENCE</scope>
</reference>
<comment type="similarity">
    <text evidence="2 7">Belongs to the OS-9 family.</text>
</comment>
<dbReference type="EMBL" id="CAJPDQ010000022">
    <property type="protein sequence ID" value="CAF9924843.1"/>
    <property type="molecule type" value="Genomic_DNA"/>
</dbReference>
<dbReference type="GO" id="GO:0005788">
    <property type="term" value="C:endoplasmic reticulum lumen"/>
    <property type="evidence" value="ECO:0007669"/>
    <property type="project" value="UniProtKB-UniRule"/>
</dbReference>
<keyword evidence="3" id="KW-0732">Signal</keyword>
<accession>A0A8H3FHX9</accession>
<sequence length="510" mass="56880">MRQQAILLAAIGLRTANAKVFSVNEDFLAFPQARNIFLFMNLTNASQYKIVFSEKYILDIEAESSLALAPSFSATYSSATAASSASAETLRGPSDLSAAKRHGESGDQETTQVKETYEYMMLGSAPYLCTLPVISEPKNQTEIPRSKEDETKELARATDRGWELLQQLEGQCLYFSSGWWSYSFCHNRQIKQFHALPVGRGQSGAFTPVEDVSVPSFVLGEFPRSNLQKSQDAAQDKTKKDSVPKSDVARAQTRGDMRYMVQKLYGGDICDITGRPRKIEVQFHCHPQSTDRIGLIKEVSTCAYLMVIYTPRLCNDVAFQPSKESEAQQITCKEILKESEVEQWQARKSVETRNRLDGKSTERDEKQEQPPSRPIVGGIELGGQKEVGGEGRRIDVPKVVYAPEERAGEIVVKWHPDENNGKVQQMTDKQLQELELNGAVVREMKEALEEIANGKPFELRVVEKGDGVRELRGIVDDEGDDSDLDTVAQDQEGDPNGGNQGSDETYKDEL</sequence>